<dbReference type="PANTHER" id="PTHR33116:SF67">
    <property type="entry name" value="REVERSE TRANSCRIPTASE"/>
    <property type="match status" value="1"/>
</dbReference>
<protein>
    <recommendedName>
        <fullName evidence="3">RNase H family protein</fullName>
    </recommendedName>
</protein>
<accession>A0AAF0ZEE1</accession>
<dbReference type="PANTHER" id="PTHR33116">
    <property type="entry name" value="REVERSE TRANSCRIPTASE ZINC-BINDING DOMAIN-CONTAINING PROTEIN-RELATED-RELATED"/>
    <property type="match status" value="1"/>
</dbReference>
<dbReference type="AlphaFoldDB" id="A0AAF0ZEE1"/>
<dbReference type="InterPro" id="IPR012337">
    <property type="entry name" value="RNaseH-like_sf"/>
</dbReference>
<reference evidence="1" key="1">
    <citation type="submission" date="2023-08" db="EMBL/GenBank/DDBJ databases">
        <title>A de novo genome assembly of Solanum verrucosum Schlechtendal, a Mexican diploid species geographically isolated from the other diploid A-genome species in potato relatives.</title>
        <authorList>
            <person name="Hosaka K."/>
        </authorList>
    </citation>
    <scope>NUCLEOTIDE SEQUENCE</scope>
    <source>
        <tissue evidence="1">Young leaves</tissue>
    </source>
</reference>
<evidence type="ECO:0000313" key="2">
    <source>
        <dbReference type="Proteomes" id="UP001234989"/>
    </source>
</evidence>
<proteinExistence type="predicted"/>
<organism evidence="1 2">
    <name type="scientific">Solanum verrucosum</name>
    <dbReference type="NCBI Taxonomy" id="315347"/>
    <lineage>
        <taxon>Eukaryota</taxon>
        <taxon>Viridiplantae</taxon>
        <taxon>Streptophyta</taxon>
        <taxon>Embryophyta</taxon>
        <taxon>Tracheophyta</taxon>
        <taxon>Spermatophyta</taxon>
        <taxon>Magnoliopsida</taxon>
        <taxon>eudicotyledons</taxon>
        <taxon>Gunneridae</taxon>
        <taxon>Pentapetalae</taxon>
        <taxon>asterids</taxon>
        <taxon>lamiids</taxon>
        <taxon>Solanales</taxon>
        <taxon>Solanaceae</taxon>
        <taxon>Solanoideae</taxon>
        <taxon>Solaneae</taxon>
        <taxon>Solanum</taxon>
    </lineage>
</organism>
<dbReference type="Proteomes" id="UP001234989">
    <property type="component" value="Chromosome 7"/>
</dbReference>
<sequence>MNVYLLATINPHKGIINKIHQMFAKFFWGKSGGVKGKHWVAWDDLFYPFKEGGVGFRSLHDVSKALFAKMWWNFRVTTNSYEELTYGINIVKKDHPVLAKGLGASHVWKMMIQVTEEVEHEILWQVRAETVAFGTELNGVHLQRLIISWWKPTGPVKIQKIFKIVPVVLMWELGKRRNARRRDREMNLYKLFQQCQNTINQFIKQTYPWIQCPVIWDEVVKLLKCYKPKLLHKVVTWNMPNTNWIKCNTDGLSKGNPGIGTYSFCVRDERSDLIFAEAQEIGITTNSMVEATVALRDFTICIFQSSNMLESQLTPLAIESMPISEDEIMQLLIDDKANSKSDYNDYKFDEQDDNVDEHPNKKICNHRHTKQHIDEMEA</sequence>
<name>A0AAF0ZEE1_SOLVR</name>
<keyword evidence="2" id="KW-1185">Reference proteome</keyword>
<dbReference type="EMBL" id="CP133618">
    <property type="protein sequence ID" value="WMV38401.1"/>
    <property type="molecule type" value="Genomic_DNA"/>
</dbReference>
<evidence type="ECO:0008006" key="3">
    <source>
        <dbReference type="Google" id="ProtNLM"/>
    </source>
</evidence>
<gene>
    <name evidence="1" type="ORF">MTR67_031786</name>
</gene>
<dbReference type="SUPFAM" id="SSF53098">
    <property type="entry name" value="Ribonuclease H-like"/>
    <property type="match status" value="1"/>
</dbReference>
<evidence type="ECO:0000313" key="1">
    <source>
        <dbReference type="EMBL" id="WMV38401.1"/>
    </source>
</evidence>